<dbReference type="RefSeq" id="WP_153248117.1">
    <property type="nucleotide sequence ID" value="NZ_CP044205.1"/>
</dbReference>
<feature type="transmembrane region" description="Helical" evidence="1">
    <location>
        <begin position="218"/>
        <end position="238"/>
    </location>
</feature>
<feature type="transmembrane region" description="Helical" evidence="1">
    <location>
        <begin position="190"/>
        <end position="211"/>
    </location>
</feature>
<reference evidence="2 3" key="1">
    <citation type="submission" date="2019-09" db="EMBL/GenBank/DDBJ databases">
        <title>Ecophysiology of the spiral-shaped methanotroph Methylospira mobilis as revealed by the complete genome sequence.</title>
        <authorList>
            <person name="Oshkin I.Y."/>
            <person name="Dedysh S.N."/>
            <person name="Miroshnikov K."/>
            <person name="Danilova O.V."/>
            <person name="Hakobyan A."/>
            <person name="Liesack W."/>
        </authorList>
    </citation>
    <scope>NUCLEOTIDE SEQUENCE [LARGE SCALE GENOMIC DNA]</scope>
    <source>
        <strain evidence="2 3">Shm1</strain>
    </source>
</reference>
<evidence type="ECO:0000313" key="2">
    <source>
        <dbReference type="EMBL" id="QFY42135.1"/>
    </source>
</evidence>
<proteinExistence type="predicted"/>
<keyword evidence="1" id="KW-1133">Transmembrane helix</keyword>
<dbReference type="Proteomes" id="UP000325755">
    <property type="component" value="Chromosome"/>
</dbReference>
<dbReference type="KEGG" id="mmob:F6R98_05405"/>
<keyword evidence="1" id="KW-0812">Transmembrane</keyword>
<feature type="transmembrane region" description="Helical" evidence="1">
    <location>
        <begin position="53"/>
        <end position="74"/>
    </location>
</feature>
<evidence type="ECO:0000256" key="1">
    <source>
        <dbReference type="SAM" id="Phobius"/>
    </source>
</evidence>
<evidence type="ECO:0000313" key="3">
    <source>
        <dbReference type="Proteomes" id="UP000325755"/>
    </source>
</evidence>
<name>A0A5Q0BE52_9GAMM</name>
<keyword evidence="3" id="KW-1185">Reference proteome</keyword>
<dbReference type="InParanoid" id="A0A5Q0BE52"/>
<organism evidence="2 3">
    <name type="scientific">Candidatus Methylospira mobilis</name>
    <dbReference type="NCBI Taxonomy" id="1808979"/>
    <lineage>
        <taxon>Bacteria</taxon>
        <taxon>Pseudomonadati</taxon>
        <taxon>Pseudomonadota</taxon>
        <taxon>Gammaproteobacteria</taxon>
        <taxon>Methylococcales</taxon>
        <taxon>Methylococcaceae</taxon>
        <taxon>Candidatus Methylospira</taxon>
    </lineage>
</organism>
<sequence>MNFFWIYEIASWQLGSLIIGLTVALALSGLLLTRGWIRRTFKLSDKTNEGVNGFFSGIGVFYGLLLGLVAVATWESYDEACDLTSRETSAFAALFRDAGSFPDQEKNLMQQSLRDYLVYVIETEWPAHQHGERPTGGSRILTGVQKVLTGFHPASVEQQTLQAETLRAFNQLVEARRLRTDAVNNGLAPILWFVVIFGAVLSIVVTYFLYFDDINTHTALTTFIAIFIGMMIFFIAAIDNPFRGPTAVTSDSYLEILDNLGDLDRESV</sequence>
<dbReference type="EMBL" id="CP044205">
    <property type="protein sequence ID" value="QFY42135.1"/>
    <property type="molecule type" value="Genomic_DNA"/>
</dbReference>
<dbReference type="OrthoDB" id="9776669at2"/>
<accession>A0A5Q0BE52</accession>
<keyword evidence="1" id="KW-0472">Membrane</keyword>
<dbReference type="AlphaFoldDB" id="A0A5Q0BE52"/>
<gene>
    <name evidence="2" type="ORF">F6R98_05405</name>
</gene>
<dbReference type="InterPro" id="IPR025333">
    <property type="entry name" value="DUF4239"/>
</dbReference>
<protein>
    <submittedName>
        <fullName evidence="2">DUF4239 domain-containing protein</fullName>
    </submittedName>
</protein>
<dbReference type="Pfam" id="PF14023">
    <property type="entry name" value="Bestrophin-like"/>
    <property type="match status" value="1"/>
</dbReference>
<feature type="transmembrane region" description="Helical" evidence="1">
    <location>
        <begin position="12"/>
        <end position="32"/>
    </location>
</feature>